<feature type="domain" description="Iron hydrogenase small subunit" evidence="1">
    <location>
        <begin position="286"/>
        <end position="343"/>
    </location>
</feature>
<evidence type="ECO:0000313" key="2">
    <source>
        <dbReference type="EMBL" id="MFD0897517.1"/>
    </source>
</evidence>
<dbReference type="SMART" id="SM00902">
    <property type="entry name" value="Fe_hyd_SSU"/>
    <property type="match status" value="1"/>
</dbReference>
<evidence type="ECO:0000313" key="3">
    <source>
        <dbReference type="Proteomes" id="UP001597104"/>
    </source>
</evidence>
<dbReference type="Pfam" id="PF02256">
    <property type="entry name" value="Fe_hyd_SSU"/>
    <property type="match status" value="1"/>
</dbReference>
<dbReference type="EMBL" id="JBHTIO010000035">
    <property type="protein sequence ID" value="MFD0897517.1"/>
    <property type="molecule type" value="Genomic_DNA"/>
</dbReference>
<dbReference type="Pfam" id="PF02906">
    <property type="entry name" value="Fe_hyd_lg_C"/>
    <property type="match status" value="1"/>
</dbReference>
<dbReference type="InterPro" id="IPR050340">
    <property type="entry name" value="Cytosolic_Fe-S_CAF"/>
</dbReference>
<dbReference type="SUPFAM" id="SSF53920">
    <property type="entry name" value="Fe-only hydrogenase"/>
    <property type="match status" value="1"/>
</dbReference>
<sequence>MAPSVRTSFGELMGEGFGVDTMNKIYAGCRKAGFDRIYDINFGADLTIMEEATELIERVQNGGVLPMFTSCCPGWVRLLHNYHPEELAHFSSAKSPQQMFGAASKSYYPETAGIDPKNVFTVTIMPCIAKKFEADIPSMEVDGQRDIDAVITVRELAKLFRKRKVRWRKLEPEEPDQPLSEFTGDGTGFGFSGGVMQAALRTAKHFVDNEDLGLVDFQPSDIPGVKEYTAELGGVPVRCGVVDGATHAFDLFESGELEDFQFIEVMACPGGCINGGGQPHVNAKTRLTTDHVALRRGVLKEEMKASGFSKCYENKSIQEYYKTYLGKPGSAKAHKYLHYDFQENFDNNQGWLNADAKAFQATH</sequence>
<dbReference type="PANTHER" id="PTHR11615">
    <property type="entry name" value="NITRATE, FORMATE, IRON DEHYDROGENASE"/>
    <property type="match status" value="1"/>
</dbReference>
<protein>
    <submittedName>
        <fullName evidence="2">[Fe-Fe] hydrogenase large subunit C-terminal domain-containing protein</fullName>
    </submittedName>
</protein>
<evidence type="ECO:0000259" key="1">
    <source>
        <dbReference type="SMART" id="SM00902"/>
    </source>
</evidence>
<reference evidence="3" key="1">
    <citation type="journal article" date="2019" name="Int. J. Syst. Evol. Microbiol.">
        <title>The Global Catalogue of Microorganisms (GCM) 10K type strain sequencing project: providing services to taxonomists for standard genome sequencing and annotation.</title>
        <authorList>
            <consortium name="The Broad Institute Genomics Platform"/>
            <consortium name="The Broad Institute Genome Sequencing Center for Infectious Disease"/>
            <person name="Wu L."/>
            <person name="Ma J."/>
        </authorList>
    </citation>
    <scope>NUCLEOTIDE SEQUENCE [LARGE SCALE GENOMIC DNA]</scope>
    <source>
        <strain evidence="3">CCM 8925</strain>
    </source>
</reference>
<organism evidence="2 3">
    <name type="scientific">Loigolactobacillus binensis</name>
    <dbReference type="NCBI Taxonomy" id="2559922"/>
    <lineage>
        <taxon>Bacteria</taxon>
        <taxon>Bacillati</taxon>
        <taxon>Bacillota</taxon>
        <taxon>Bacilli</taxon>
        <taxon>Lactobacillales</taxon>
        <taxon>Lactobacillaceae</taxon>
        <taxon>Loigolactobacillus</taxon>
    </lineage>
</organism>
<keyword evidence="3" id="KW-1185">Reference proteome</keyword>
<dbReference type="Gene3D" id="3.40.50.1780">
    <property type="match status" value="1"/>
</dbReference>
<name>A0ABW3EDV1_9LACO</name>
<dbReference type="Proteomes" id="UP001597104">
    <property type="component" value="Unassembled WGS sequence"/>
</dbReference>
<dbReference type="RefSeq" id="WP_137638754.1">
    <property type="nucleotide sequence ID" value="NZ_BJDN01000037.1"/>
</dbReference>
<accession>A0ABW3EDV1</accession>
<dbReference type="Gene3D" id="3.40.950.10">
    <property type="entry name" value="Fe-only Hydrogenase (Larger Subunit), Chain L, domain 3"/>
    <property type="match status" value="1"/>
</dbReference>
<comment type="caution">
    <text evidence="2">The sequence shown here is derived from an EMBL/GenBank/DDBJ whole genome shotgun (WGS) entry which is preliminary data.</text>
</comment>
<proteinExistence type="predicted"/>
<dbReference type="InterPro" id="IPR009016">
    <property type="entry name" value="Fe_hydrogenase"/>
</dbReference>
<gene>
    <name evidence="2" type="ORF">ACFQZ7_07165</name>
</gene>
<dbReference type="InterPro" id="IPR004108">
    <property type="entry name" value="Fe_hydrogenase_lsu_C"/>
</dbReference>
<dbReference type="InterPro" id="IPR003149">
    <property type="entry name" value="Fe_hydrogenase_ssu"/>
</dbReference>